<dbReference type="EMBL" id="AJWK01005781">
    <property type="status" value="NOT_ANNOTATED_CDS"/>
    <property type="molecule type" value="Genomic_DNA"/>
</dbReference>
<dbReference type="VEuPathDB" id="VectorBase:LLOJ001699"/>
<evidence type="ECO:0000256" key="1">
    <source>
        <dbReference type="SAM" id="MobiDB-lite"/>
    </source>
</evidence>
<proteinExistence type="predicted"/>
<keyword evidence="3" id="KW-1185">Reference proteome</keyword>
<sequence>MTVSLDGYLEPHRLSFSSPPGSELLPIQGGSDESYPVFSPPPMDENRSGAQNNSLQPPTKQSSRESHRQHRR</sequence>
<evidence type="ECO:0000313" key="3">
    <source>
        <dbReference type="Proteomes" id="UP000092461"/>
    </source>
</evidence>
<evidence type="ECO:0000313" key="2">
    <source>
        <dbReference type="EnsemblMetazoa" id="LLOJ001699-PA"/>
    </source>
</evidence>
<dbReference type="Proteomes" id="UP000092461">
    <property type="component" value="Unassembled WGS sequence"/>
</dbReference>
<reference evidence="2" key="1">
    <citation type="submission" date="2020-05" db="UniProtKB">
        <authorList>
            <consortium name="EnsemblMetazoa"/>
        </authorList>
    </citation>
    <scope>IDENTIFICATION</scope>
    <source>
        <strain evidence="2">Jacobina</strain>
    </source>
</reference>
<organism evidence="2 3">
    <name type="scientific">Lutzomyia longipalpis</name>
    <name type="common">Sand fly</name>
    <dbReference type="NCBI Taxonomy" id="7200"/>
    <lineage>
        <taxon>Eukaryota</taxon>
        <taxon>Metazoa</taxon>
        <taxon>Ecdysozoa</taxon>
        <taxon>Arthropoda</taxon>
        <taxon>Hexapoda</taxon>
        <taxon>Insecta</taxon>
        <taxon>Pterygota</taxon>
        <taxon>Neoptera</taxon>
        <taxon>Endopterygota</taxon>
        <taxon>Diptera</taxon>
        <taxon>Nematocera</taxon>
        <taxon>Psychodoidea</taxon>
        <taxon>Psychodidae</taxon>
        <taxon>Lutzomyia</taxon>
        <taxon>Lutzomyia</taxon>
    </lineage>
</organism>
<dbReference type="EnsemblMetazoa" id="LLOJ001699-RA">
    <property type="protein sequence ID" value="LLOJ001699-PA"/>
    <property type="gene ID" value="LLOJ001699"/>
</dbReference>
<accession>A0A1B0CBS0</accession>
<protein>
    <submittedName>
        <fullName evidence="2">Uncharacterized protein</fullName>
    </submittedName>
</protein>
<feature type="compositionally biased region" description="Polar residues" evidence="1">
    <location>
        <begin position="48"/>
        <end position="60"/>
    </location>
</feature>
<feature type="region of interest" description="Disordered" evidence="1">
    <location>
        <begin position="1"/>
        <end position="72"/>
    </location>
</feature>
<dbReference type="AlphaFoldDB" id="A0A1B0CBS0"/>
<name>A0A1B0CBS0_LUTLO</name>